<reference evidence="5 6" key="1">
    <citation type="submission" date="2016-03" db="EMBL/GenBank/DDBJ databases">
        <authorList>
            <person name="Sant'Anna F.H."/>
            <person name="Ambrosini A."/>
            <person name="Souza R."/>
            <person name="Bach E."/>
            <person name="Fernandes G."/>
            <person name="Balsanelli E."/>
            <person name="Baura V.A."/>
            <person name="Souza E.M."/>
            <person name="Passaglia L."/>
        </authorList>
    </citation>
    <scope>NUCLEOTIDE SEQUENCE [LARGE SCALE GENOMIC DNA]</scope>
    <source>
        <strain evidence="5 6">P26E</strain>
    </source>
</reference>
<dbReference type="Gene3D" id="1.10.10.10">
    <property type="entry name" value="Winged helix-like DNA-binding domain superfamily/Winged helix DNA-binding domain"/>
    <property type="match status" value="1"/>
</dbReference>
<dbReference type="PRINTS" id="PR00598">
    <property type="entry name" value="HTHMARR"/>
</dbReference>
<dbReference type="Proteomes" id="UP000186058">
    <property type="component" value="Unassembled WGS sequence"/>
</dbReference>
<dbReference type="SUPFAM" id="SSF46785">
    <property type="entry name" value="Winged helix' DNA-binding domain"/>
    <property type="match status" value="1"/>
</dbReference>
<dbReference type="InterPro" id="IPR000835">
    <property type="entry name" value="HTH_MarR-typ"/>
</dbReference>
<dbReference type="Pfam" id="PF01047">
    <property type="entry name" value="MarR"/>
    <property type="match status" value="1"/>
</dbReference>
<evidence type="ECO:0000313" key="6">
    <source>
        <dbReference type="Proteomes" id="UP000186058"/>
    </source>
</evidence>
<keyword evidence="6" id="KW-1185">Reference proteome</keyword>
<dbReference type="InterPro" id="IPR036388">
    <property type="entry name" value="WH-like_DNA-bd_sf"/>
</dbReference>
<proteinExistence type="predicted"/>
<evidence type="ECO:0000256" key="1">
    <source>
        <dbReference type="ARBA" id="ARBA00023015"/>
    </source>
</evidence>
<protein>
    <submittedName>
        <fullName evidence="5">MarR family transcriptional regulator</fullName>
    </submittedName>
</protein>
<comment type="caution">
    <text evidence="5">The sequence shown here is derived from an EMBL/GenBank/DDBJ whole genome shotgun (WGS) entry which is preliminary data.</text>
</comment>
<sequence length="140" mass="15915">MPNYNALSLISKIRSEAHKLIASELEKRGIEDIVPSHGDVLVHLYQQDGLSIKELALKVHLTQPTVTVLVNKLERLEYVCRVKSGEDSRITFVKLTDKGISLQQAFREISDTLNEALYGGLNPAQQEDLECLLEHIYRRF</sequence>
<dbReference type="PANTHER" id="PTHR42756">
    <property type="entry name" value="TRANSCRIPTIONAL REGULATOR, MARR"/>
    <property type="match status" value="1"/>
</dbReference>
<keyword evidence="3" id="KW-0804">Transcription</keyword>
<accession>A0ABX3ET33</accession>
<evidence type="ECO:0000313" key="5">
    <source>
        <dbReference type="EMBL" id="OKP90495.1"/>
    </source>
</evidence>
<gene>
    <name evidence="5" type="ORF">A3844_05570</name>
</gene>
<organism evidence="5 6">
    <name type="scientific">Paenibacillus helianthi</name>
    <dbReference type="NCBI Taxonomy" id="1349432"/>
    <lineage>
        <taxon>Bacteria</taxon>
        <taxon>Bacillati</taxon>
        <taxon>Bacillota</taxon>
        <taxon>Bacilli</taxon>
        <taxon>Bacillales</taxon>
        <taxon>Paenibacillaceae</taxon>
        <taxon>Paenibacillus</taxon>
    </lineage>
</organism>
<dbReference type="InterPro" id="IPR036390">
    <property type="entry name" value="WH_DNA-bd_sf"/>
</dbReference>
<keyword evidence="1" id="KW-0805">Transcription regulation</keyword>
<evidence type="ECO:0000259" key="4">
    <source>
        <dbReference type="PROSITE" id="PS50995"/>
    </source>
</evidence>
<dbReference type="RefSeq" id="WP_074085165.1">
    <property type="nucleotide sequence ID" value="NZ_LVWI01000003.1"/>
</dbReference>
<evidence type="ECO:0000256" key="3">
    <source>
        <dbReference type="ARBA" id="ARBA00023163"/>
    </source>
</evidence>
<dbReference type="PROSITE" id="PS50995">
    <property type="entry name" value="HTH_MARR_2"/>
    <property type="match status" value="1"/>
</dbReference>
<dbReference type="SMART" id="SM00347">
    <property type="entry name" value="HTH_MARR"/>
    <property type="match status" value="1"/>
</dbReference>
<name>A0ABX3ET33_9BACL</name>
<dbReference type="PANTHER" id="PTHR42756:SF1">
    <property type="entry name" value="TRANSCRIPTIONAL REPRESSOR OF EMRAB OPERON"/>
    <property type="match status" value="1"/>
</dbReference>
<dbReference type="EMBL" id="LVWI01000003">
    <property type="protein sequence ID" value="OKP90495.1"/>
    <property type="molecule type" value="Genomic_DNA"/>
</dbReference>
<evidence type="ECO:0000256" key="2">
    <source>
        <dbReference type="ARBA" id="ARBA00023125"/>
    </source>
</evidence>
<keyword evidence="2" id="KW-0238">DNA-binding</keyword>
<feature type="domain" description="HTH marR-type" evidence="4">
    <location>
        <begin position="3"/>
        <end position="138"/>
    </location>
</feature>